<keyword evidence="7" id="KW-1185">Reference proteome</keyword>
<comment type="similarity">
    <text evidence="2">Belongs to the bacterial solute-binding protein 2 family.</text>
</comment>
<organism evidence="6 7">
    <name type="scientific">Christensenella tenuis</name>
    <dbReference type="NCBI Taxonomy" id="2763033"/>
    <lineage>
        <taxon>Bacteria</taxon>
        <taxon>Bacillati</taxon>
        <taxon>Bacillota</taxon>
        <taxon>Clostridia</taxon>
        <taxon>Christensenellales</taxon>
        <taxon>Christensenellaceae</taxon>
        <taxon>Christensenella</taxon>
    </lineage>
</organism>
<feature type="domain" description="Periplasmic binding protein" evidence="5">
    <location>
        <begin position="92"/>
        <end position="349"/>
    </location>
</feature>
<evidence type="ECO:0000256" key="1">
    <source>
        <dbReference type="ARBA" id="ARBA00004196"/>
    </source>
</evidence>
<proteinExistence type="inferred from homology"/>
<dbReference type="InterPro" id="IPR028082">
    <property type="entry name" value="Peripla_BP_I"/>
</dbReference>
<evidence type="ECO:0000256" key="4">
    <source>
        <dbReference type="SAM" id="MobiDB-lite"/>
    </source>
</evidence>
<evidence type="ECO:0000256" key="2">
    <source>
        <dbReference type="ARBA" id="ARBA00007639"/>
    </source>
</evidence>
<dbReference type="InterPro" id="IPR025997">
    <property type="entry name" value="SBP_2_dom"/>
</dbReference>
<dbReference type="EMBL" id="JACOON010000003">
    <property type="protein sequence ID" value="MBC5648002.1"/>
    <property type="molecule type" value="Genomic_DNA"/>
</dbReference>
<dbReference type="Proteomes" id="UP000606889">
    <property type="component" value="Unassembled WGS sequence"/>
</dbReference>
<sequence length="395" mass="41408">MVLTLFTACADGGAAASETTPQESVATPDSGESAAASGEQAETSCDPDEKLAELDGKSITVGPNGETPVFASEISITDEQIEQVKAMNLKAAIAMQYTGNDWSQAQIDALKATFEKYGIEVIAVTDPNFDAAQQTADIESILAMDPDILVSIPVDTAANSAIYKKATEQGVKVVFMNQAGDNLVPGEDYVTIVSPDDMGNGARCAHLLAKAIGGKGKIGIIYYDAVFRTTEIRYDEALKVFEECYPEIEIVEEQGFSGSDSSGAAGEVAAAMLTKHPDLDGIWGIWDVPSEGIIAAVKQAGMEDQVAVTTIDLGLNVGIELAKGGVIKGLAAQQVYDAGVAEATCAALACLGEEVPTFITTSGFVVEQANVLDMWKNVYYADPPQELVAAAEALQ</sequence>
<protein>
    <submittedName>
        <fullName evidence="6">Substrate-binding domain-containing protein</fullName>
    </submittedName>
</protein>
<gene>
    <name evidence="6" type="ORF">H8S18_06605</name>
</gene>
<dbReference type="Gene3D" id="3.40.50.2300">
    <property type="match status" value="2"/>
</dbReference>
<reference evidence="6 7" key="1">
    <citation type="submission" date="2020-08" db="EMBL/GenBank/DDBJ databases">
        <title>Genome public.</title>
        <authorList>
            <person name="Liu C."/>
            <person name="Sun Q."/>
        </authorList>
    </citation>
    <scope>NUCLEOTIDE SEQUENCE [LARGE SCALE GENOMIC DNA]</scope>
    <source>
        <strain evidence="6 7">NSJ-35</strain>
    </source>
</reference>
<comment type="caution">
    <text evidence="6">The sequence shown here is derived from an EMBL/GenBank/DDBJ whole genome shotgun (WGS) entry which is preliminary data.</text>
</comment>
<evidence type="ECO:0000256" key="3">
    <source>
        <dbReference type="ARBA" id="ARBA00022729"/>
    </source>
</evidence>
<dbReference type="PANTHER" id="PTHR46847:SF1">
    <property type="entry name" value="D-ALLOSE-BINDING PERIPLASMIC PROTEIN-RELATED"/>
    <property type="match status" value="1"/>
</dbReference>
<evidence type="ECO:0000313" key="6">
    <source>
        <dbReference type="EMBL" id="MBC5648002.1"/>
    </source>
</evidence>
<feature type="compositionally biased region" description="Polar residues" evidence="4">
    <location>
        <begin position="17"/>
        <end position="27"/>
    </location>
</feature>
<dbReference type="PANTHER" id="PTHR46847">
    <property type="entry name" value="D-ALLOSE-BINDING PERIPLASMIC PROTEIN-RELATED"/>
    <property type="match status" value="1"/>
</dbReference>
<dbReference type="Pfam" id="PF13407">
    <property type="entry name" value="Peripla_BP_4"/>
    <property type="match status" value="1"/>
</dbReference>
<keyword evidence="3" id="KW-0732">Signal</keyword>
<comment type="subcellular location">
    <subcellularLocation>
        <location evidence="1">Cell envelope</location>
    </subcellularLocation>
</comment>
<feature type="region of interest" description="Disordered" evidence="4">
    <location>
        <begin position="13"/>
        <end position="48"/>
    </location>
</feature>
<feature type="compositionally biased region" description="Low complexity" evidence="4">
    <location>
        <begin position="30"/>
        <end position="44"/>
    </location>
</feature>
<dbReference type="CDD" id="cd06316">
    <property type="entry name" value="PBP1_ABC_sugar_binding-like"/>
    <property type="match status" value="1"/>
</dbReference>
<evidence type="ECO:0000259" key="5">
    <source>
        <dbReference type="Pfam" id="PF13407"/>
    </source>
</evidence>
<dbReference type="SUPFAM" id="SSF53822">
    <property type="entry name" value="Periplasmic binding protein-like I"/>
    <property type="match status" value="1"/>
</dbReference>
<evidence type="ECO:0000313" key="7">
    <source>
        <dbReference type="Proteomes" id="UP000606889"/>
    </source>
</evidence>
<name>A0ABR7EDY2_9FIRM</name>
<accession>A0ABR7EDY2</accession>